<evidence type="ECO:0008006" key="2">
    <source>
        <dbReference type="Google" id="ProtNLM"/>
    </source>
</evidence>
<evidence type="ECO:0000313" key="1">
    <source>
        <dbReference type="EMBL" id="CBH74668.1"/>
    </source>
</evidence>
<protein>
    <recommendedName>
        <fullName evidence="2">Adhesin domain-containing protein</fullName>
    </recommendedName>
</protein>
<organism evidence="1">
    <name type="scientific">mine drainage metagenome</name>
    <dbReference type="NCBI Taxonomy" id="410659"/>
    <lineage>
        <taxon>unclassified sequences</taxon>
        <taxon>metagenomes</taxon>
        <taxon>ecological metagenomes</taxon>
    </lineage>
</organism>
<gene>
    <name evidence="1" type="ORF">CARN1_1771</name>
</gene>
<comment type="caution">
    <text evidence="1">The sequence shown here is derived from an EMBL/GenBank/DDBJ whole genome shotgun (WGS) entry which is preliminary data.</text>
</comment>
<reference evidence="1" key="1">
    <citation type="submission" date="2009-10" db="EMBL/GenBank/DDBJ databases">
        <title>Diversity of trophic interactions inside an arsenic-rich microbial ecosystem.</title>
        <authorList>
            <person name="Bertin P.N."/>
            <person name="Heinrich-Salmeron A."/>
            <person name="Pelletier E."/>
            <person name="Goulhen-Chollet F."/>
            <person name="Arsene-Ploetze F."/>
            <person name="Gallien S."/>
            <person name="Calteau A."/>
            <person name="Vallenet D."/>
            <person name="Casiot C."/>
            <person name="Chane-Woon-Ming B."/>
            <person name="Giloteaux L."/>
            <person name="Barakat M."/>
            <person name="Bonnefoy V."/>
            <person name="Bruneel O."/>
            <person name="Chandler M."/>
            <person name="Cleiss J."/>
            <person name="Duran R."/>
            <person name="Elbaz-Poulichet F."/>
            <person name="Fonknechten N."/>
            <person name="Lauga B."/>
            <person name="Mornico D."/>
            <person name="Ortet P."/>
            <person name="Schaeffer C."/>
            <person name="Siguier P."/>
            <person name="Alexander Thil Smith A."/>
            <person name="Van Dorsselaer A."/>
            <person name="Weissenbach J."/>
            <person name="Medigue C."/>
            <person name="Le Paslier D."/>
        </authorList>
    </citation>
    <scope>NUCLEOTIDE SEQUENCE</scope>
</reference>
<name>E6PDY3_9ZZZZ</name>
<accession>E6PDY3</accession>
<proteinExistence type="predicted"/>
<dbReference type="EMBL" id="CABL01000002">
    <property type="protein sequence ID" value="CBH74668.1"/>
    <property type="molecule type" value="Genomic_DNA"/>
</dbReference>
<sequence>MKQTLLLLALCASTALSGCTSKAPYVRTVGELKPGMRIELRVAGAQVEAYAPLPKQPTQAYTVEATALAAIPPAPTIVPDRRGIVVNAPQALADLLVRVPPGVDLVVRNAVGDIDVSNVGGNVDLATERGSIHALLDGYAQARVGKGNITVTMGALAWPGTLRFRDDNGDVTLFVAANAHFHLHLQTGDGTIFTTYGLRGTSKGTSERIDGDIGRPGSQGISVVVKRGSIRVLRMMPQA</sequence>
<dbReference type="AlphaFoldDB" id="E6PDY3"/>
<dbReference type="PROSITE" id="PS51257">
    <property type="entry name" value="PROKAR_LIPOPROTEIN"/>
    <property type="match status" value="1"/>
</dbReference>